<dbReference type="EMBL" id="CAMAPE010000009">
    <property type="protein sequence ID" value="CAH9074858.1"/>
    <property type="molecule type" value="Genomic_DNA"/>
</dbReference>
<gene>
    <name evidence="1" type="ORF">CEURO_LOCUS5340</name>
</gene>
<accession>A0A9P0YSF2</accession>
<dbReference type="Proteomes" id="UP001152484">
    <property type="component" value="Unassembled WGS sequence"/>
</dbReference>
<evidence type="ECO:0000313" key="2">
    <source>
        <dbReference type="Proteomes" id="UP001152484"/>
    </source>
</evidence>
<keyword evidence="2" id="KW-1185">Reference proteome</keyword>
<sequence length="147" mass="17148">MLKGVTWNVLGTYFGSLIDWKRKLSVQIRSRNLKLSVQSYWQQQSRVNWIKEGDANSKFFHQDVKEKVQRQHIQAIKRPNGEWVYDTKEIGKEVVCFFQDLHDFQQTSSHGKLLCNIPSLLEEADNDSLIALPGEKEVREAIWNLSS</sequence>
<dbReference type="AlphaFoldDB" id="A0A9P0YSF2"/>
<organism evidence="1 2">
    <name type="scientific">Cuscuta europaea</name>
    <name type="common">European dodder</name>
    <dbReference type="NCBI Taxonomy" id="41803"/>
    <lineage>
        <taxon>Eukaryota</taxon>
        <taxon>Viridiplantae</taxon>
        <taxon>Streptophyta</taxon>
        <taxon>Embryophyta</taxon>
        <taxon>Tracheophyta</taxon>
        <taxon>Spermatophyta</taxon>
        <taxon>Magnoliopsida</taxon>
        <taxon>eudicotyledons</taxon>
        <taxon>Gunneridae</taxon>
        <taxon>Pentapetalae</taxon>
        <taxon>asterids</taxon>
        <taxon>lamiids</taxon>
        <taxon>Solanales</taxon>
        <taxon>Convolvulaceae</taxon>
        <taxon>Cuscuteae</taxon>
        <taxon>Cuscuta</taxon>
        <taxon>Cuscuta subgen. Cuscuta</taxon>
    </lineage>
</organism>
<comment type="caution">
    <text evidence="1">The sequence shown here is derived from an EMBL/GenBank/DDBJ whole genome shotgun (WGS) entry which is preliminary data.</text>
</comment>
<proteinExistence type="predicted"/>
<name>A0A9P0YSF2_CUSEU</name>
<reference evidence="1" key="1">
    <citation type="submission" date="2022-07" db="EMBL/GenBank/DDBJ databases">
        <authorList>
            <person name="Macas J."/>
            <person name="Novak P."/>
            <person name="Neumann P."/>
        </authorList>
    </citation>
    <scope>NUCLEOTIDE SEQUENCE</scope>
</reference>
<evidence type="ECO:0000313" key="1">
    <source>
        <dbReference type="EMBL" id="CAH9074858.1"/>
    </source>
</evidence>
<dbReference type="OrthoDB" id="1304154at2759"/>
<protein>
    <submittedName>
        <fullName evidence="1">Uncharacterized protein</fullName>
    </submittedName>
</protein>